<dbReference type="RefSeq" id="WP_281845468.1">
    <property type="nucleotide sequence ID" value="NZ_BSCH01000013.1"/>
</dbReference>
<proteinExistence type="predicted"/>
<evidence type="ECO:0000313" key="2">
    <source>
        <dbReference type="Proteomes" id="UP001145094"/>
    </source>
</evidence>
<organism evidence="1 2">
    <name type="scientific">Sellimonas catena</name>
    <dbReference type="NCBI Taxonomy" id="2994035"/>
    <lineage>
        <taxon>Bacteria</taxon>
        <taxon>Bacillati</taxon>
        <taxon>Bacillota</taxon>
        <taxon>Clostridia</taxon>
        <taxon>Lachnospirales</taxon>
        <taxon>Lachnospiraceae</taxon>
        <taxon>Sellimonas</taxon>
    </lineage>
</organism>
<reference evidence="1" key="2">
    <citation type="submission" date="2022-11" db="EMBL/GenBank/DDBJ databases">
        <title>Draft genome sequence of Sellimonas catena strain 18CBH55.</title>
        <authorList>
            <person name="Atsushi H."/>
            <person name="Moriya O."/>
            <person name="Mitsuo S."/>
        </authorList>
    </citation>
    <scope>NUCLEOTIDE SEQUENCE</scope>
    <source>
        <strain evidence="1">18CBH55</strain>
    </source>
</reference>
<comment type="caution">
    <text evidence="1">The sequence shown here is derived from an EMBL/GenBank/DDBJ whole genome shotgun (WGS) entry which is preliminary data.</text>
</comment>
<reference evidence="1" key="3">
    <citation type="journal article" date="2023" name="Int. J. Syst. Evol. Microbiol.">
        <title>Sellimonas catena sp. nov., isolated from human faeces.</title>
        <authorList>
            <person name="Hisatomi A."/>
            <person name="Ohkuma M."/>
            <person name="Sakamoto M."/>
        </authorList>
    </citation>
    <scope>NUCLEOTIDE SEQUENCE</scope>
    <source>
        <strain evidence="1">18CBH55</strain>
    </source>
</reference>
<name>A0A9W6CGA8_9FIRM</name>
<reference evidence="1" key="1">
    <citation type="submission" date="2022-11" db="EMBL/GenBank/DDBJ databases">
        <title>Draft genome sequence of Sellimonas catena strain 18CBH55.</title>
        <authorList>
            <person name="Hisatomi A."/>
            <person name="Ohkuma M."/>
            <person name="Sakamoto M."/>
        </authorList>
    </citation>
    <scope>NUCLEOTIDE SEQUENCE</scope>
    <source>
        <strain evidence="1">18CBH55</strain>
    </source>
</reference>
<dbReference type="AlphaFoldDB" id="A0A9W6CGA8"/>
<dbReference type="EMBL" id="BSCH01000013">
    <property type="protein sequence ID" value="GLG90732.1"/>
    <property type="molecule type" value="Genomic_DNA"/>
</dbReference>
<accession>A0A9W6CGA8</accession>
<evidence type="ECO:0000313" key="1">
    <source>
        <dbReference type="EMBL" id="GLG90732.1"/>
    </source>
</evidence>
<gene>
    <name evidence="1" type="ORF">Selli2_21590</name>
</gene>
<dbReference type="Proteomes" id="UP001145094">
    <property type="component" value="Unassembled WGS sequence"/>
</dbReference>
<protein>
    <submittedName>
        <fullName evidence="1">Uncharacterized protein</fullName>
    </submittedName>
</protein>
<sequence>MATILKTYFPTIRTRKEVLEEISESEKLSEMFRQWNEGQQEEFLDVCTETRLFVYMYTFRLTYFRMLCKIKV</sequence>